<feature type="compositionally biased region" description="Basic and acidic residues" evidence="6">
    <location>
        <begin position="585"/>
        <end position="608"/>
    </location>
</feature>
<feature type="region of interest" description="Disordered" evidence="6">
    <location>
        <begin position="585"/>
        <end position="620"/>
    </location>
</feature>
<evidence type="ECO:0000256" key="4">
    <source>
        <dbReference type="ARBA" id="ARBA00022833"/>
    </source>
</evidence>
<keyword evidence="1" id="KW-0479">Metal-binding</keyword>
<proteinExistence type="predicted"/>
<dbReference type="SUPFAM" id="SSF57667">
    <property type="entry name" value="beta-beta-alpha zinc fingers"/>
    <property type="match status" value="4"/>
</dbReference>
<feature type="domain" description="C2H2-type" evidence="7">
    <location>
        <begin position="692"/>
        <end position="720"/>
    </location>
</feature>
<feature type="region of interest" description="Disordered" evidence="6">
    <location>
        <begin position="144"/>
        <end position="193"/>
    </location>
</feature>
<feature type="compositionally biased region" description="Acidic residues" evidence="6">
    <location>
        <begin position="144"/>
        <end position="165"/>
    </location>
</feature>
<gene>
    <name evidence="8" type="ORF">ODALV1_LOCUS20034</name>
</gene>
<feature type="compositionally biased region" description="Basic residues" evidence="6">
    <location>
        <begin position="864"/>
        <end position="906"/>
    </location>
</feature>
<keyword evidence="3 5" id="KW-0863">Zinc-finger</keyword>
<dbReference type="PROSITE" id="PS00028">
    <property type="entry name" value="ZINC_FINGER_C2H2_1"/>
    <property type="match status" value="8"/>
</dbReference>
<sequence>MDGGTEVTVVQCGKCKSLLTSAQGSVAHKQRCWSDENEEEDDDESSCQNDESCNTMKKLTFLQPELKLERVKVSKNNCSRSPVVTVTPENKPMARTIRKRNVDPVLKGLETKDVLDILSTSTPRRSRIRAIDKLHEVIEPKCEDESDNDCEWDEERSSLDSEDLEEKPKISRKRRKLSKIPKKSHQKSGRPTETEVVVGVVADANYSFKCNVCGTKFKTEREYSWHMTNIHEDTKGQEVLTCPICGRMLIKRLVFQSHLKHHENSEAIEDAFDLWNKWPKKSDYSSKAAFWAKCKYCLMRHTNHYSFLTHMEREHPHKGRFFKFPCPYSCKMEFDCMKLFFMHMRKDHSEEFYGKTIMYESSVKHGDGARPKTKCDICGKMLDVFYLRAHKETVHSKNPESAKKTSNNSETHPFSCPIPKCFSRCKSATALKLHFIMHLENNPYACKFPGCNVKCDAQCHLDRHMKLHSGKLLQCSKCKVSYSRIDKLRHHVCTYDPTKLKFATDGTVRPRFSNMRLKRIEDLPPDQQLFNEEYMYQSKSSAPNQSPTLDQDGISLEVGSIDHTKGIELVEESAVVVKKELLDDMHSRKSASDEKGSDKDKDYVPKDSENEDFNEDEDINDHVKRKIPNISRVDKQKRRKININSIMLSDPVFIKVCHENPGFRELIMGPSGKGKTKGARKGCTNMKKAEGYKCKDCSTSFKRMEALLKHNEFCNRKIKKDATGIKQENRYDAEENGDDVENVGCDFCGNSFENVDLLNHHLEKDHPEELFKCEECGDLFPSKESRRRHFQRHHEDHPFKCTECSAKFKTNERLKLHTKIHEEGKSSCCAECPQCGKELVNSSSMRRHMSLVHGIVQPVERAKKISPKKKTPKKTVKKITNKSSRKKVIQNKTSKSKRKRRRKRKICSSDEEDDDLEDEDYVFENNAGFLGPRPRTRFEEVGHVVVKTEPELLIEPEESDHIINAPMKGPESPLYIEPKIEPTDDFTGFPCPELDN</sequence>
<comment type="caution">
    <text evidence="8">The sequence shown here is derived from an EMBL/GenBank/DDBJ whole genome shotgun (WGS) entry which is preliminary data.</text>
</comment>
<evidence type="ECO:0000313" key="8">
    <source>
        <dbReference type="EMBL" id="CAL8122961.1"/>
    </source>
</evidence>
<dbReference type="InterPro" id="IPR050688">
    <property type="entry name" value="Zinc_finger/UBP_domain"/>
</dbReference>
<accession>A0ABP1RBX8</accession>
<dbReference type="Pfam" id="PF00096">
    <property type="entry name" value="zf-C2H2"/>
    <property type="match status" value="2"/>
</dbReference>
<feature type="region of interest" description="Disordered" evidence="6">
    <location>
        <begin position="957"/>
        <end position="996"/>
    </location>
</feature>
<dbReference type="SMART" id="SM00355">
    <property type="entry name" value="ZnF_C2H2"/>
    <property type="match status" value="13"/>
</dbReference>
<evidence type="ECO:0000256" key="5">
    <source>
        <dbReference type="PROSITE-ProRule" id="PRU00042"/>
    </source>
</evidence>
<evidence type="ECO:0000256" key="6">
    <source>
        <dbReference type="SAM" id="MobiDB-lite"/>
    </source>
</evidence>
<feature type="domain" description="C2H2-type" evidence="7">
    <location>
        <begin position="830"/>
        <end position="858"/>
    </location>
</feature>
<feature type="domain" description="C2H2-type" evidence="7">
    <location>
        <begin position="208"/>
        <end position="236"/>
    </location>
</feature>
<dbReference type="PROSITE" id="PS50157">
    <property type="entry name" value="ZINC_FINGER_C2H2_2"/>
    <property type="match status" value="6"/>
</dbReference>
<evidence type="ECO:0000256" key="3">
    <source>
        <dbReference type="ARBA" id="ARBA00022771"/>
    </source>
</evidence>
<feature type="region of interest" description="Disordered" evidence="6">
    <location>
        <begin position="22"/>
        <end position="51"/>
    </location>
</feature>
<evidence type="ECO:0000256" key="1">
    <source>
        <dbReference type="ARBA" id="ARBA00022723"/>
    </source>
</evidence>
<dbReference type="PANTHER" id="PTHR24403">
    <property type="entry name" value="ZINC FINGER PROTEIN"/>
    <property type="match status" value="1"/>
</dbReference>
<feature type="domain" description="C2H2-type" evidence="7">
    <location>
        <begin position="799"/>
        <end position="826"/>
    </location>
</feature>
<dbReference type="EMBL" id="CAXLJM020000068">
    <property type="protein sequence ID" value="CAL8122961.1"/>
    <property type="molecule type" value="Genomic_DNA"/>
</dbReference>
<protein>
    <recommendedName>
        <fullName evidence="7">C2H2-type domain-containing protein</fullName>
    </recommendedName>
</protein>
<reference evidence="8 9" key="1">
    <citation type="submission" date="2024-08" db="EMBL/GenBank/DDBJ databases">
        <authorList>
            <person name="Cucini C."/>
            <person name="Frati F."/>
        </authorList>
    </citation>
    <scope>NUCLEOTIDE SEQUENCE [LARGE SCALE GENOMIC DNA]</scope>
</reference>
<organism evidence="8 9">
    <name type="scientific">Orchesella dallaii</name>
    <dbReference type="NCBI Taxonomy" id="48710"/>
    <lineage>
        <taxon>Eukaryota</taxon>
        <taxon>Metazoa</taxon>
        <taxon>Ecdysozoa</taxon>
        <taxon>Arthropoda</taxon>
        <taxon>Hexapoda</taxon>
        <taxon>Collembola</taxon>
        <taxon>Entomobryomorpha</taxon>
        <taxon>Entomobryoidea</taxon>
        <taxon>Orchesellidae</taxon>
        <taxon>Orchesellinae</taxon>
        <taxon>Orchesella</taxon>
    </lineage>
</organism>
<keyword evidence="4" id="KW-0862">Zinc</keyword>
<feature type="compositionally biased region" description="Acidic residues" evidence="6">
    <location>
        <begin position="609"/>
        <end position="619"/>
    </location>
</feature>
<dbReference type="Gene3D" id="3.30.160.60">
    <property type="entry name" value="Classic Zinc Finger"/>
    <property type="match status" value="4"/>
</dbReference>
<dbReference type="Proteomes" id="UP001642540">
    <property type="component" value="Unassembled WGS sequence"/>
</dbReference>
<feature type="compositionally biased region" description="Acidic residues" evidence="6">
    <location>
        <begin position="35"/>
        <end position="45"/>
    </location>
</feature>
<feature type="region of interest" description="Disordered" evidence="6">
    <location>
        <begin position="864"/>
        <end position="911"/>
    </location>
</feature>
<feature type="domain" description="C2H2-type" evidence="7">
    <location>
        <begin position="444"/>
        <end position="473"/>
    </location>
</feature>
<name>A0ABP1RBX8_9HEXA</name>
<feature type="domain" description="C2H2-type" evidence="7">
    <location>
        <begin position="771"/>
        <end position="798"/>
    </location>
</feature>
<evidence type="ECO:0000259" key="7">
    <source>
        <dbReference type="PROSITE" id="PS50157"/>
    </source>
</evidence>
<dbReference type="InterPro" id="IPR036236">
    <property type="entry name" value="Znf_C2H2_sf"/>
</dbReference>
<evidence type="ECO:0000256" key="2">
    <source>
        <dbReference type="ARBA" id="ARBA00022737"/>
    </source>
</evidence>
<keyword evidence="2" id="KW-0677">Repeat</keyword>
<evidence type="ECO:0000313" key="9">
    <source>
        <dbReference type="Proteomes" id="UP001642540"/>
    </source>
</evidence>
<keyword evidence="9" id="KW-1185">Reference proteome</keyword>
<dbReference type="InterPro" id="IPR013087">
    <property type="entry name" value="Znf_C2H2_type"/>
</dbReference>
<feature type="compositionally biased region" description="Basic residues" evidence="6">
    <location>
        <begin position="170"/>
        <end position="188"/>
    </location>
</feature>
<dbReference type="PANTHER" id="PTHR24403:SF67">
    <property type="entry name" value="FI01116P-RELATED"/>
    <property type="match status" value="1"/>
</dbReference>